<protein>
    <submittedName>
        <fullName evidence="1">Uncharacterized protein</fullName>
    </submittedName>
</protein>
<proteinExistence type="predicted"/>
<reference evidence="1" key="2">
    <citation type="submission" date="2023-05" db="EMBL/GenBank/DDBJ databases">
        <authorList>
            <consortium name="Lawrence Berkeley National Laboratory"/>
            <person name="Steindorff A."/>
            <person name="Hensen N."/>
            <person name="Bonometti L."/>
            <person name="Westerberg I."/>
            <person name="Brannstrom I.O."/>
            <person name="Guillou S."/>
            <person name="Cros-Aarteil S."/>
            <person name="Calhoun S."/>
            <person name="Haridas S."/>
            <person name="Kuo A."/>
            <person name="Mondo S."/>
            <person name="Pangilinan J."/>
            <person name="Riley R."/>
            <person name="Labutti K."/>
            <person name="Andreopoulos B."/>
            <person name="Lipzen A."/>
            <person name="Chen C."/>
            <person name="Yanf M."/>
            <person name="Daum C."/>
            <person name="Ng V."/>
            <person name="Clum A."/>
            <person name="Ohm R."/>
            <person name="Martin F."/>
            <person name="Silar P."/>
            <person name="Natvig D."/>
            <person name="Lalanne C."/>
            <person name="Gautier V."/>
            <person name="Ament-Velasquez S.L."/>
            <person name="Kruys A."/>
            <person name="Hutchinson M.I."/>
            <person name="Powell A.J."/>
            <person name="Barry K."/>
            <person name="Miller A.N."/>
            <person name="Grigoriev I.V."/>
            <person name="Debuchy R."/>
            <person name="Gladieux P."/>
            <person name="Thoren M.H."/>
            <person name="Johannesson H."/>
        </authorList>
    </citation>
    <scope>NUCLEOTIDE SEQUENCE</scope>
    <source>
        <strain evidence="1">CBS 731.68</strain>
    </source>
</reference>
<organism evidence="1 2">
    <name type="scientific">Parathielavia appendiculata</name>
    <dbReference type="NCBI Taxonomy" id="2587402"/>
    <lineage>
        <taxon>Eukaryota</taxon>
        <taxon>Fungi</taxon>
        <taxon>Dikarya</taxon>
        <taxon>Ascomycota</taxon>
        <taxon>Pezizomycotina</taxon>
        <taxon>Sordariomycetes</taxon>
        <taxon>Sordariomycetidae</taxon>
        <taxon>Sordariales</taxon>
        <taxon>Chaetomiaceae</taxon>
        <taxon>Parathielavia</taxon>
    </lineage>
</organism>
<dbReference type="GeneID" id="87823696"/>
<evidence type="ECO:0000313" key="1">
    <source>
        <dbReference type="EMBL" id="KAK4125044.1"/>
    </source>
</evidence>
<dbReference type="RefSeq" id="XP_062648815.1">
    <property type="nucleotide sequence ID" value="XM_062786926.1"/>
</dbReference>
<dbReference type="Proteomes" id="UP001302602">
    <property type="component" value="Unassembled WGS sequence"/>
</dbReference>
<sequence>MPVRASRRISASEEHLRSYNAGMGIRLVSFPQISNITNACLLDIPRHILKASTWQGRSGIGPRPWNPGQHGGAAVKGAFSRSFSLECGVSAGRNHAIARQRCNWFLEFLFCGVQFLDVSPLWQAHAMTGSRERLGAVARGLAVLFRSDSRR</sequence>
<comment type="caution">
    <text evidence="1">The sequence shown here is derived from an EMBL/GenBank/DDBJ whole genome shotgun (WGS) entry which is preliminary data.</text>
</comment>
<accession>A0AAN6U2D6</accession>
<dbReference type="EMBL" id="MU853226">
    <property type="protein sequence ID" value="KAK4125044.1"/>
    <property type="molecule type" value="Genomic_DNA"/>
</dbReference>
<evidence type="ECO:0000313" key="2">
    <source>
        <dbReference type="Proteomes" id="UP001302602"/>
    </source>
</evidence>
<keyword evidence="2" id="KW-1185">Reference proteome</keyword>
<name>A0AAN6U2D6_9PEZI</name>
<dbReference type="AlphaFoldDB" id="A0AAN6U2D6"/>
<gene>
    <name evidence="1" type="ORF">N657DRAFT_350242</name>
</gene>
<reference evidence="1" key="1">
    <citation type="journal article" date="2023" name="Mol. Phylogenet. Evol.">
        <title>Genome-scale phylogeny and comparative genomics of the fungal order Sordariales.</title>
        <authorList>
            <person name="Hensen N."/>
            <person name="Bonometti L."/>
            <person name="Westerberg I."/>
            <person name="Brannstrom I.O."/>
            <person name="Guillou S."/>
            <person name="Cros-Aarteil S."/>
            <person name="Calhoun S."/>
            <person name="Haridas S."/>
            <person name="Kuo A."/>
            <person name="Mondo S."/>
            <person name="Pangilinan J."/>
            <person name="Riley R."/>
            <person name="LaButti K."/>
            <person name="Andreopoulos B."/>
            <person name="Lipzen A."/>
            <person name="Chen C."/>
            <person name="Yan M."/>
            <person name="Daum C."/>
            <person name="Ng V."/>
            <person name="Clum A."/>
            <person name="Steindorff A."/>
            <person name="Ohm R.A."/>
            <person name="Martin F."/>
            <person name="Silar P."/>
            <person name="Natvig D.O."/>
            <person name="Lalanne C."/>
            <person name="Gautier V."/>
            <person name="Ament-Velasquez S.L."/>
            <person name="Kruys A."/>
            <person name="Hutchinson M.I."/>
            <person name="Powell A.J."/>
            <person name="Barry K."/>
            <person name="Miller A.N."/>
            <person name="Grigoriev I.V."/>
            <person name="Debuchy R."/>
            <person name="Gladieux P."/>
            <person name="Hiltunen Thoren M."/>
            <person name="Johannesson H."/>
        </authorList>
    </citation>
    <scope>NUCLEOTIDE SEQUENCE</scope>
    <source>
        <strain evidence="1">CBS 731.68</strain>
    </source>
</reference>